<name>A0ABX6QJU3_9HYPH</name>
<sequence>MVSASQGASANKADIVERAVRRINRQENLIPDMTYAENAAALLVYLYENGVHDEEELVELALMAKGKRYDPKNGNFV</sequence>
<keyword evidence="2" id="KW-1185">Reference proteome</keyword>
<evidence type="ECO:0000313" key="2">
    <source>
        <dbReference type="Proteomes" id="UP000308530"/>
    </source>
</evidence>
<gene>
    <name evidence="1" type="ORF">FE840_003075</name>
</gene>
<dbReference type="RefSeq" id="WP_138287296.1">
    <property type="nucleotide sequence ID" value="NZ_CP058350.1"/>
</dbReference>
<dbReference type="Proteomes" id="UP000308530">
    <property type="component" value="Chromosome"/>
</dbReference>
<accession>A0ABX6QJU3</accession>
<protein>
    <submittedName>
        <fullName evidence="1">Uncharacterized protein</fullName>
    </submittedName>
</protein>
<organism evidence="1 2">
    <name type="scientific">Peteryoungia desertarenae</name>
    <dbReference type="NCBI Taxonomy" id="1813451"/>
    <lineage>
        <taxon>Bacteria</taxon>
        <taxon>Pseudomonadati</taxon>
        <taxon>Pseudomonadota</taxon>
        <taxon>Alphaproteobacteria</taxon>
        <taxon>Hyphomicrobiales</taxon>
        <taxon>Rhizobiaceae</taxon>
        <taxon>Peteryoungia</taxon>
    </lineage>
</organism>
<evidence type="ECO:0000313" key="1">
    <source>
        <dbReference type="EMBL" id="QLF68611.1"/>
    </source>
</evidence>
<proteinExistence type="predicted"/>
<reference evidence="1 2" key="1">
    <citation type="submission" date="2020-06" db="EMBL/GenBank/DDBJ databases">
        <title>Genome sequence of Rhizobium sp strain ADMK78.</title>
        <authorList>
            <person name="Rahi P."/>
        </authorList>
    </citation>
    <scope>NUCLEOTIDE SEQUENCE [LARGE SCALE GENOMIC DNA]</scope>
    <source>
        <strain evidence="1 2">ADMK78</strain>
    </source>
</reference>
<dbReference type="EMBL" id="CP058350">
    <property type="protein sequence ID" value="QLF68611.1"/>
    <property type="molecule type" value="Genomic_DNA"/>
</dbReference>